<reference evidence="1 2" key="1">
    <citation type="submission" date="2017-05" db="EMBL/GenBank/DDBJ databases">
        <authorList>
            <person name="Varghese N."/>
            <person name="Submissions S."/>
        </authorList>
    </citation>
    <scope>NUCLEOTIDE SEQUENCE [LARGE SCALE GENOMIC DNA]</scope>
    <source>
        <strain evidence="1 2">DSM 15949</strain>
    </source>
</reference>
<evidence type="ECO:0000313" key="2">
    <source>
        <dbReference type="Proteomes" id="UP001157914"/>
    </source>
</evidence>
<name>A0ABY1PAM5_9HYPH</name>
<accession>A0ABY1PAM5</accession>
<sequence>MPQLSAFDFDPLAFRATTHCAAITAVAVIAATDMIFKQSLARGKHLPKRKKCDVDYRPFPQICAKS</sequence>
<keyword evidence="2" id="KW-1185">Reference proteome</keyword>
<proteinExistence type="predicted"/>
<protein>
    <submittedName>
        <fullName evidence="1">Uncharacterized protein</fullName>
    </submittedName>
</protein>
<dbReference type="EMBL" id="FXTT01000004">
    <property type="protein sequence ID" value="SMP30219.1"/>
    <property type="molecule type" value="Genomic_DNA"/>
</dbReference>
<dbReference type="Proteomes" id="UP001157914">
    <property type="component" value="Unassembled WGS sequence"/>
</dbReference>
<gene>
    <name evidence="1" type="ORF">SAMN06265374_3219</name>
</gene>
<evidence type="ECO:0000313" key="1">
    <source>
        <dbReference type="EMBL" id="SMP30219.1"/>
    </source>
</evidence>
<organism evidence="1 2">
    <name type="scientific">Roseibium denhamense</name>
    <dbReference type="NCBI Taxonomy" id="76305"/>
    <lineage>
        <taxon>Bacteria</taxon>
        <taxon>Pseudomonadati</taxon>
        <taxon>Pseudomonadota</taxon>
        <taxon>Alphaproteobacteria</taxon>
        <taxon>Hyphomicrobiales</taxon>
        <taxon>Stappiaceae</taxon>
        <taxon>Roseibium</taxon>
    </lineage>
</organism>
<comment type="caution">
    <text evidence="1">The sequence shown here is derived from an EMBL/GenBank/DDBJ whole genome shotgun (WGS) entry which is preliminary data.</text>
</comment>